<evidence type="ECO:0000313" key="9">
    <source>
        <dbReference type="Proteomes" id="UP001642484"/>
    </source>
</evidence>
<comment type="caution">
    <text evidence="8">The sequence shown here is derived from an EMBL/GenBank/DDBJ whole genome shotgun (WGS) entry which is preliminary data.</text>
</comment>
<reference evidence="8 9" key="1">
    <citation type="submission" date="2024-02" db="EMBL/GenBank/DDBJ databases">
        <authorList>
            <person name="Chen Y."/>
            <person name="Shah S."/>
            <person name="Dougan E. K."/>
            <person name="Thang M."/>
            <person name="Chan C."/>
        </authorList>
    </citation>
    <scope>NUCLEOTIDE SEQUENCE [LARGE SCALE GENOMIC DNA]</scope>
</reference>
<feature type="region of interest" description="Disordered" evidence="5">
    <location>
        <begin position="825"/>
        <end position="878"/>
    </location>
</feature>
<feature type="compositionally biased region" description="Low complexity" evidence="5">
    <location>
        <begin position="565"/>
        <end position="577"/>
    </location>
</feature>
<dbReference type="Gene3D" id="2.60.120.330">
    <property type="entry name" value="B-lactam Antibiotic, Isopenicillin N Synthase, Chain"/>
    <property type="match status" value="1"/>
</dbReference>
<dbReference type="InterPro" id="IPR005123">
    <property type="entry name" value="Oxoglu/Fe-dep_dioxygenase_dom"/>
</dbReference>
<dbReference type="InterPro" id="IPR027443">
    <property type="entry name" value="IPNS-like_sf"/>
</dbReference>
<evidence type="ECO:0000313" key="8">
    <source>
        <dbReference type="EMBL" id="CAK9089464.1"/>
    </source>
</evidence>
<dbReference type="SMART" id="SM01117">
    <property type="entry name" value="Cyt-b5"/>
    <property type="match status" value="1"/>
</dbReference>
<evidence type="ECO:0000259" key="7">
    <source>
        <dbReference type="PROSITE" id="PS51471"/>
    </source>
</evidence>
<dbReference type="InterPro" id="IPR044861">
    <property type="entry name" value="IPNS-like_FE2OG_OXY"/>
</dbReference>
<keyword evidence="9" id="KW-1185">Reference proteome</keyword>
<dbReference type="InterPro" id="IPR001199">
    <property type="entry name" value="Cyt_B5-like_heme/steroid-bd"/>
</dbReference>
<evidence type="ECO:0008006" key="10">
    <source>
        <dbReference type="Google" id="ProtNLM"/>
    </source>
</evidence>
<feature type="compositionally biased region" description="Basic and acidic residues" evidence="5">
    <location>
        <begin position="825"/>
        <end position="838"/>
    </location>
</feature>
<evidence type="ECO:0000256" key="2">
    <source>
        <dbReference type="ARBA" id="ARBA00022723"/>
    </source>
</evidence>
<dbReference type="Pfam" id="PF00173">
    <property type="entry name" value="Cyt-b5"/>
    <property type="match status" value="1"/>
</dbReference>
<dbReference type="InterPro" id="IPR036400">
    <property type="entry name" value="Cyt_B5-like_heme/steroid_sf"/>
</dbReference>
<keyword evidence="2" id="KW-0479">Metal-binding</keyword>
<dbReference type="SUPFAM" id="SSF51197">
    <property type="entry name" value="Clavaminate synthase-like"/>
    <property type="match status" value="1"/>
</dbReference>
<name>A0ABP0QNF4_9DINO</name>
<feature type="domain" description="Cytochrome b5 heme-binding" evidence="6">
    <location>
        <begin position="388"/>
        <end position="460"/>
    </location>
</feature>
<dbReference type="SUPFAM" id="SSF55856">
    <property type="entry name" value="Cytochrome b5-like heme/steroid binding domain"/>
    <property type="match status" value="1"/>
</dbReference>
<dbReference type="EMBL" id="CAXAMN010024718">
    <property type="protein sequence ID" value="CAK9089464.1"/>
    <property type="molecule type" value="Genomic_DNA"/>
</dbReference>
<organism evidence="8 9">
    <name type="scientific">Durusdinium trenchii</name>
    <dbReference type="NCBI Taxonomy" id="1381693"/>
    <lineage>
        <taxon>Eukaryota</taxon>
        <taxon>Sar</taxon>
        <taxon>Alveolata</taxon>
        <taxon>Dinophyceae</taxon>
        <taxon>Suessiales</taxon>
        <taxon>Symbiodiniaceae</taxon>
        <taxon>Durusdinium</taxon>
    </lineage>
</organism>
<evidence type="ECO:0000259" key="6">
    <source>
        <dbReference type="PROSITE" id="PS50255"/>
    </source>
</evidence>
<keyword evidence="3" id="KW-0560">Oxidoreductase</keyword>
<feature type="region of interest" description="Disordered" evidence="5">
    <location>
        <begin position="666"/>
        <end position="811"/>
    </location>
</feature>
<comment type="similarity">
    <text evidence="1">Belongs to the iron/ascorbate-dependent oxidoreductase family.</text>
</comment>
<dbReference type="Pfam" id="PF03171">
    <property type="entry name" value="2OG-FeII_Oxy"/>
    <property type="match status" value="1"/>
</dbReference>
<evidence type="ECO:0000256" key="3">
    <source>
        <dbReference type="ARBA" id="ARBA00023002"/>
    </source>
</evidence>
<feature type="compositionally biased region" description="Basic and acidic residues" evidence="5">
    <location>
        <begin position="586"/>
        <end position="597"/>
    </location>
</feature>
<dbReference type="Gene3D" id="3.10.120.10">
    <property type="entry name" value="Cytochrome b5-like heme/steroid binding domain"/>
    <property type="match status" value="1"/>
</dbReference>
<keyword evidence="4" id="KW-0408">Iron</keyword>
<protein>
    <recommendedName>
        <fullName evidence="10">Cytochrome b5 heme-binding domain-containing protein</fullName>
    </recommendedName>
</protein>
<evidence type="ECO:0000256" key="5">
    <source>
        <dbReference type="SAM" id="MobiDB-lite"/>
    </source>
</evidence>
<dbReference type="PANTHER" id="PTHR10209">
    <property type="entry name" value="OXIDOREDUCTASE, 2OG-FE II OXYGENASE FAMILY PROTEIN"/>
    <property type="match status" value="1"/>
</dbReference>
<gene>
    <name evidence="8" type="ORF">CCMP2556_LOCUS43066</name>
</gene>
<proteinExistence type="inferred from homology"/>
<dbReference type="Proteomes" id="UP001642484">
    <property type="component" value="Unassembled WGS sequence"/>
</dbReference>
<dbReference type="PROSITE" id="PS51471">
    <property type="entry name" value="FE2OG_OXY"/>
    <property type="match status" value="1"/>
</dbReference>
<feature type="compositionally biased region" description="Basic and acidic residues" evidence="5">
    <location>
        <begin position="847"/>
        <end position="872"/>
    </location>
</feature>
<evidence type="ECO:0000256" key="1">
    <source>
        <dbReference type="ARBA" id="ARBA00008056"/>
    </source>
</evidence>
<accession>A0ABP0QNF4</accession>
<feature type="domain" description="Fe2OG dioxygenase" evidence="7">
    <location>
        <begin position="186"/>
        <end position="341"/>
    </location>
</feature>
<evidence type="ECO:0000256" key="4">
    <source>
        <dbReference type="ARBA" id="ARBA00023004"/>
    </source>
</evidence>
<feature type="region of interest" description="Disordered" evidence="5">
    <location>
        <begin position="565"/>
        <end position="597"/>
    </location>
</feature>
<sequence>MATLPALELHDPQLAPKLLAAIADDGPGFFYLKFPSVDALDLAERTLELSRRFFQLPSCDKVLLKNDEESCYWVEEPGAAPVCIPSTGPGYRGVSGDCNFAGDRRESFNLGRAGGSSASPEGAIRCGMGENLWPEMGGWCEDFRRSSEAYFELCFATATALRRALARPECLGPYLSAGAAEEAFERSTSLLGFTHYNYEDFRPESGYAAPGDGALEETQVFGIRPHQDDGLCTLLYTDGQPGLEYAKGRTDSARSRTTTEPLFSGEFCRTDAQFSEEILWEPVPFLPGYWIVNLGTDLYRWAQQSSLAAPGRVRKCKATLHRVVPRARTKERYSMPFFYEPNLDAQDPCEPFKKRYQYLIADADQSHPTAERPLGLLACVMSSAVGRVRDEDQMDPVDRAQVIVDKKVYDITNWHAFHPGGSSLLLKYGGKDATEASHDAHSLLKKPMSIMPRYFIGMLGSEEEVKAEEERQVRELLVASAKKAKDAGAISTSPVKVPKTAVESPVVEAKAPTPADVASVPQPKAKRDSNYAKATYTLLLERMAADRQAVESMISRVKASAGKTAARVTGRGAARGVSTTEAPELGGKDEKEGSQEEKIIVRTTEPTAAEKAEIVARAAAEKAARERAAAEKNAQLAGMSAADRAAAEKAAVDRVVADKKAAAEKAEAEKKAAAEKAEAEKKAAAQKAEAEKKAAAQKAEAEKKAAAEKAETEKKAAAQKAEAEKKAAAEKAETEKKAATQKAEAEKKAAAEKAEAEKKAAAEKAEAEKAAAEKAAAEKKAAEKAAAEKKAAEEKQKAANKAALQKAAAEKALAEKAVAEKALAEMKAAKEEAERAAAEMKAQAELLQREKEAAEKKAEKERKAKQQQEVKQKKLQIVFRSPDGKERKTVTFTKRPLGVSCNMEQMPIVVGERPQGVAYDAGVREGWVLCQVGTDPSNMRNFPQSADEPYAQVQETFKFLGALSKELPQVL</sequence>
<dbReference type="PROSITE" id="PS50255">
    <property type="entry name" value="CYTOCHROME_B5_2"/>
    <property type="match status" value="1"/>
</dbReference>
<dbReference type="PANTHER" id="PTHR10209:SF867">
    <property type="entry name" value="2-OXOGLUTARATE (2OG) AND FE(II)-DEPENDENT OXYGENASE SUPERFAMILY PROTEIN"/>
    <property type="match status" value="1"/>
</dbReference>
<feature type="compositionally biased region" description="Basic and acidic residues" evidence="5">
    <location>
        <begin position="666"/>
        <end position="797"/>
    </location>
</feature>